<dbReference type="RefSeq" id="WP_013492838.1">
    <property type="nucleotide sequence ID" value="NC_014830.1"/>
</dbReference>
<dbReference type="PANTHER" id="PTHR34148:SF1">
    <property type="entry name" value="ADENOSYLCOBINAMIDE-GDP RIBAZOLETRANSFERASE"/>
    <property type="match status" value="1"/>
</dbReference>
<evidence type="ECO:0000256" key="5">
    <source>
        <dbReference type="ARBA" id="ARBA00013200"/>
    </source>
</evidence>
<keyword evidence="9 19" id="KW-0808">Transferase</keyword>
<evidence type="ECO:0000256" key="15">
    <source>
        <dbReference type="ARBA" id="ARBA00032605"/>
    </source>
</evidence>
<keyword evidence="21" id="KW-1185">Reference proteome</keyword>
<evidence type="ECO:0000256" key="11">
    <source>
        <dbReference type="ARBA" id="ARBA00022842"/>
    </source>
</evidence>
<evidence type="ECO:0000313" key="20">
    <source>
        <dbReference type="EMBL" id="ADU48523.1"/>
    </source>
</evidence>
<dbReference type="Pfam" id="PF02654">
    <property type="entry name" value="CobS"/>
    <property type="match status" value="1"/>
</dbReference>
<feature type="transmembrane region" description="Helical" evidence="19">
    <location>
        <begin position="57"/>
        <end position="74"/>
    </location>
</feature>
<keyword evidence="11 19" id="KW-0460">Magnesium</keyword>
<evidence type="ECO:0000256" key="1">
    <source>
        <dbReference type="ARBA" id="ARBA00001946"/>
    </source>
</evidence>
<dbReference type="PANTHER" id="PTHR34148">
    <property type="entry name" value="ADENOSYLCOBINAMIDE-GDP RIBAZOLETRANSFERASE"/>
    <property type="match status" value="1"/>
</dbReference>
<dbReference type="GO" id="GO:0051073">
    <property type="term" value="F:adenosylcobinamide-GDP ribazoletransferase activity"/>
    <property type="evidence" value="ECO:0007669"/>
    <property type="project" value="UniProtKB-UniRule"/>
</dbReference>
<evidence type="ECO:0000256" key="6">
    <source>
        <dbReference type="ARBA" id="ARBA00015850"/>
    </source>
</evidence>
<dbReference type="AlphaFoldDB" id="E6SCE4"/>
<keyword evidence="13 19" id="KW-0472">Membrane</keyword>
<dbReference type="eggNOG" id="COG0368">
    <property type="taxonomic scope" value="Bacteria"/>
</dbReference>
<protein>
    <recommendedName>
        <fullName evidence="6 19">Adenosylcobinamide-GDP ribazoletransferase</fullName>
        <ecNumber evidence="5 19">2.7.8.26</ecNumber>
    </recommendedName>
    <alternativeName>
        <fullName evidence="16 19">Cobalamin synthase</fullName>
    </alternativeName>
    <alternativeName>
        <fullName evidence="15 19">Cobalamin-5'-phosphate synthase</fullName>
    </alternativeName>
</protein>
<keyword evidence="8 19" id="KW-0169">Cobalamin biosynthesis</keyword>
<dbReference type="KEGG" id="ica:Intca_2012"/>
<feature type="transmembrane region" description="Helical" evidence="19">
    <location>
        <begin position="203"/>
        <end position="220"/>
    </location>
</feature>
<evidence type="ECO:0000256" key="17">
    <source>
        <dbReference type="ARBA" id="ARBA00048623"/>
    </source>
</evidence>
<evidence type="ECO:0000256" key="8">
    <source>
        <dbReference type="ARBA" id="ARBA00022573"/>
    </source>
</evidence>
<name>E6SCE4_INTC7</name>
<comment type="function">
    <text evidence="14 19">Joins adenosylcobinamide-GDP and alpha-ribazole to generate adenosylcobalamin (Ado-cobalamin). Also synthesizes adenosylcobalamin 5'-phosphate from adenosylcobinamide-GDP and alpha-ribazole 5'-phosphate.</text>
</comment>
<dbReference type="EMBL" id="CP002343">
    <property type="protein sequence ID" value="ADU48523.1"/>
    <property type="molecule type" value="Genomic_DNA"/>
</dbReference>
<accession>E6SCE4</accession>
<evidence type="ECO:0000256" key="7">
    <source>
        <dbReference type="ARBA" id="ARBA00022475"/>
    </source>
</evidence>
<dbReference type="GO" id="GO:0005886">
    <property type="term" value="C:plasma membrane"/>
    <property type="evidence" value="ECO:0007669"/>
    <property type="project" value="UniProtKB-SubCell"/>
</dbReference>
<evidence type="ECO:0000256" key="10">
    <source>
        <dbReference type="ARBA" id="ARBA00022692"/>
    </source>
</evidence>
<comment type="catalytic activity">
    <reaction evidence="18 19">
        <text>alpha-ribazole 5'-phosphate + adenosylcob(III)inamide-GDP = adenosylcob(III)alamin 5'-phosphate + GMP + H(+)</text>
        <dbReference type="Rhea" id="RHEA:23560"/>
        <dbReference type="ChEBI" id="CHEBI:15378"/>
        <dbReference type="ChEBI" id="CHEBI:57918"/>
        <dbReference type="ChEBI" id="CHEBI:58115"/>
        <dbReference type="ChEBI" id="CHEBI:60487"/>
        <dbReference type="ChEBI" id="CHEBI:60493"/>
        <dbReference type="EC" id="2.7.8.26"/>
    </reaction>
</comment>
<evidence type="ECO:0000256" key="14">
    <source>
        <dbReference type="ARBA" id="ARBA00025228"/>
    </source>
</evidence>
<comment type="similarity">
    <text evidence="4 19">Belongs to the CobS family.</text>
</comment>
<comment type="pathway">
    <text evidence="3 19">Cofactor biosynthesis; adenosylcobalamin biosynthesis; adenosylcobalamin from cob(II)yrinate a,c-diamide: step 7/7.</text>
</comment>
<dbReference type="HAMAP" id="MF_00719">
    <property type="entry name" value="CobS"/>
    <property type="match status" value="1"/>
</dbReference>
<evidence type="ECO:0000256" key="3">
    <source>
        <dbReference type="ARBA" id="ARBA00004663"/>
    </source>
</evidence>
<evidence type="ECO:0000256" key="4">
    <source>
        <dbReference type="ARBA" id="ARBA00010561"/>
    </source>
</evidence>
<dbReference type="OrthoDB" id="9794223at2"/>
<dbReference type="STRING" id="710696.Intca_2012"/>
<evidence type="ECO:0000256" key="12">
    <source>
        <dbReference type="ARBA" id="ARBA00022989"/>
    </source>
</evidence>
<evidence type="ECO:0000256" key="2">
    <source>
        <dbReference type="ARBA" id="ARBA00004651"/>
    </source>
</evidence>
<evidence type="ECO:0000256" key="13">
    <source>
        <dbReference type="ARBA" id="ARBA00023136"/>
    </source>
</evidence>
<evidence type="ECO:0000313" key="21">
    <source>
        <dbReference type="Proteomes" id="UP000008914"/>
    </source>
</evidence>
<sequence length="260" mass="25448">MRDSWRLSAGTFLVLPVEPPTRVDRVVAEGAMVLAPVTALPAGMVWTVLAVGAQKELLSPLVAAVLALVTTALLSRAMHLDGLADLADGLTSGPDRSRALEVMKKGDTGPAGAAALVLVLLLQAAALGALLGSPAGAALAVIAVVSSRLAPAVACRRGVPAARPGGLGAAVAGTVRPFSLLAAVVGVVLAGAVTLAALEAGPYAAGFVVGAALLSAWLVTHHAVRRLGGVTGDVIGAAIEVSLAVALVAAHVALGVPGGL</sequence>
<reference evidence="20 21" key="1">
    <citation type="journal article" date="2010" name="Stand. Genomic Sci.">
        <title>Complete genome sequence of Intrasporangium calvum type strain (7 KIP).</title>
        <authorList>
            <person name="Del Rio T.G."/>
            <person name="Chertkov O."/>
            <person name="Yasawong M."/>
            <person name="Lucas S."/>
            <person name="Deshpande S."/>
            <person name="Cheng J.F."/>
            <person name="Detter C."/>
            <person name="Tapia R."/>
            <person name="Han C."/>
            <person name="Goodwin L."/>
            <person name="Pitluck S."/>
            <person name="Liolios K."/>
            <person name="Ivanova N."/>
            <person name="Mavromatis K."/>
            <person name="Pati A."/>
            <person name="Chen A."/>
            <person name="Palaniappan K."/>
            <person name="Land M."/>
            <person name="Hauser L."/>
            <person name="Chang Y.J."/>
            <person name="Jeffries C.D."/>
            <person name="Rohde M."/>
            <person name="Pukall R."/>
            <person name="Sikorski J."/>
            <person name="Goker M."/>
            <person name="Woyke T."/>
            <person name="Bristow J."/>
            <person name="Eisen J.A."/>
            <person name="Markowitz V."/>
            <person name="Hugenholtz P."/>
            <person name="Kyrpides N.C."/>
            <person name="Klenk H.P."/>
            <person name="Lapidus A."/>
        </authorList>
    </citation>
    <scope>NUCLEOTIDE SEQUENCE [LARGE SCALE GENOMIC DNA]</scope>
    <source>
        <strain evidence="21">ATCC 23552 / DSM 43043 / JCM 3097 / NBRC 12989 / 7 KIP</strain>
    </source>
</reference>
<dbReference type="UniPathway" id="UPA00148">
    <property type="reaction ID" value="UER00238"/>
</dbReference>
<proteinExistence type="inferred from homology"/>
<feature type="transmembrane region" description="Helical" evidence="19">
    <location>
        <begin position="167"/>
        <end position="197"/>
    </location>
</feature>
<dbReference type="Proteomes" id="UP000008914">
    <property type="component" value="Chromosome"/>
</dbReference>
<dbReference type="GO" id="GO:0008818">
    <property type="term" value="F:cobalamin 5'-phosphate synthase activity"/>
    <property type="evidence" value="ECO:0007669"/>
    <property type="project" value="UniProtKB-UniRule"/>
</dbReference>
<evidence type="ECO:0000256" key="9">
    <source>
        <dbReference type="ARBA" id="ARBA00022679"/>
    </source>
</evidence>
<comment type="cofactor">
    <cofactor evidence="1 19">
        <name>Mg(2+)</name>
        <dbReference type="ChEBI" id="CHEBI:18420"/>
    </cofactor>
</comment>
<evidence type="ECO:0000256" key="18">
    <source>
        <dbReference type="ARBA" id="ARBA00049504"/>
    </source>
</evidence>
<gene>
    <name evidence="19" type="primary">cobS</name>
    <name evidence="20" type="ordered locus">Intca_2012</name>
</gene>
<keyword evidence="10 19" id="KW-0812">Transmembrane</keyword>
<comment type="subcellular location">
    <subcellularLocation>
        <location evidence="2 19">Cell membrane</location>
        <topology evidence="2 19">Multi-pass membrane protein</topology>
    </subcellularLocation>
</comment>
<dbReference type="InterPro" id="IPR003805">
    <property type="entry name" value="CobS"/>
</dbReference>
<dbReference type="EC" id="2.7.8.26" evidence="5 19"/>
<comment type="catalytic activity">
    <reaction evidence="17 19">
        <text>alpha-ribazole + adenosylcob(III)inamide-GDP = adenosylcob(III)alamin + GMP + H(+)</text>
        <dbReference type="Rhea" id="RHEA:16049"/>
        <dbReference type="ChEBI" id="CHEBI:10329"/>
        <dbReference type="ChEBI" id="CHEBI:15378"/>
        <dbReference type="ChEBI" id="CHEBI:18408"/>
        <dbReference type="ChEBI" id="CHEBI:58115"/>
        <dbReference type="ChEBI" id="CHEBI:60487"/>
        <dbReference type="EC" id="2.7.8.26"/>
    </reaction>
</comment>
<organism evidence="20 21">
    <name type="scientific">Intrasporangium calvum (strain ATCC 23552 / DSM 43043 / JCM 3097 / NBRC 12989 / NCIMB 10167 / NRRL B-3866 / 7 KIP)</name>
    <dbReference type="NCBI Taxonomy" id="710696"/>
    <lineage>
        <taxon>Bacteria</taxon>
        <taxon>Bacillati</taxon>
        <taxon>Actinomycetota</taxon>
        <taxon>Actinomycetes</taxon>
        <taxon>Micrococcales</taxon>
        <taxon>Intrasporangiaceae</taxon>
        <taxon>Intrasporangium</taxon>
    </lineage>
</organism>
<dbReference type="GO" id="GO:0009236">
    <property type="term" value="P:cobalamin biosynthetic process"/>
    <property type="evidence" value="ECO:0007669"/>
    <property type="project" value="UniProtKB-UniRule"/>
</dbReference>
<feature type="transmembrane region" description="Helical" evidence="19">
    <location>
        <begin position="31"/>
        <end position="51"/>
    </location>
</feature>
<dbReference type="HOGENOM" id="CLU_057426_0_1_11"/>
<keyword evidence="12 19" id="KW-1133">Transmembrane helix</keyword>
<evidence type="ECO:0000256" key="16">
    <source>
        <dbReference type="ARBA" id="ARBA00032853"/>
    </source>
</evidence>
<keyword evidence="7 19" id="KW-1003">Cell membrane</keyword>
<evidence type="ECO:0000256" key="19">
    <source>
        <dbReference type="HAMAP-Rule" id="MF_00719"/>
    </source>
</evidence>
<feature type="transmembrane region" description="Helical" evidence="19">
    <location>
        <begin position="232"/>
        <end position="254"/>
    </location>
</feature>